<feature type="signal peptide" evidence="2">
    <location>
        <begin position="1"/>
        <end position="26"/>
    </location>
</feature>
<evidence type="ECO:0000256" key="1">
    <source>
        <dbReference type="SAM" id="Phobius"/>
    </source>
</evidence>
<feature type="non-terminal residue" evidence="3">
    <location>
        <position position="187"/>
    </location>
</feature>
<keyword evidence="1" id="KW-0812">Transmembrane</keyword>
<keyword evidence="1" id="KW-0472">Membrane</keyword>
<dbReference type="OrthoDB" id="5327148at2759"/>
<keyword evidence="1" id="KW-1133">Transmembrane helix</keyword>
<evidence type="ECO:0000313" key="4">
    <source>
        <dbReference type="Proteomes" id="UP000772434"/>
    </source>
</evidence>
<sequence>MHLIRSIVRALSIIAMLLVFSSNIEVMVTCSKAVNFYEAHEGKNNATMGAMNMDYCVSFTEVLNPLVLTDVCGAVEVPFLISQLGYSCLNAPFTHFFPVLGSGFSTSALGIFQCLIGAHILSHHVDEFTLVSAFFLLSLGCLTLASFTGNPRRPGVHYFVACGIESRASYYKPSSSCIRQSFFSVSG</sequence>
<protein>
    <submittedName>
        <fullName evidence="3">Uncharacterized protein</fullName>
    </submittedName>
</protein>
<reference evidence="3" key="1">
    <citation type="submission" date="2020-11" db="EMBL/GenBank/DDBJ databases">
        <authorList>
            <consortium name="DOE Joint Genome Institute"/>
            <person name="Ahrendt S."/>
            <person name="Riley R."/>
            <person name="Andreopoulos W."/>
            <person name="Labutti K."/>
            <person name="Pangilinan J."/>
            <person name="Ruiz-Duenas F.J."/>
            <person name="Barrasa J.M."/>
            <person name="Sanchez-Garcia M."/>
            <person name="Camarero S."/>
            <person name="Miyauchi S."/>
            <person name="Serrano A."/>
            <person name="Linde D."/>
            <person name="Babiker R."/>
            <person name="Drula E."/>
            <person name="Ayuso-Fernandez I."/>
            <person name="Pacheco R."/>
            <person name="Padilla G."/>
            <person name="Ferreira P."/>
            <person name="Barriuso J."/>
            <person name="Kellner H."/>
            <person name="Castanera R."/>
            <person name="Alfaro M."/>
            <person name="Ramirez L."/>
            <person name="Pisabarro A.G."/>
            <person name="Kuo A."/>
            <person name="Tritt A."/>
            <person name="Lipzen A."/>
            <person name="He G."/>
            <person name="Yan M."/>
            <person name="Ng V."/>
            <person name="Cullen D."/>
            <person name="Martin F."/>
            <person name="Rosso M.-N."/>
            <person name="Henrissat B."/>
            <person name="Hibbett D."/>
            <person name="Martinez A.T."/>
            <person name="Grigoriev I.V."/>
        </authorList>
    </citation>
    <scope>NUCLEOTIDE SEQUENCE</scope>
    <source>
        <strain evidence="3">AH 40177</strain>
    </source>
</reference>
<name>A0A9P5PPD9_9AGAR</name>
<feature type="chain" id="PRO_5040481353" evidence="2">
    <location>
        <begin position="27"/>
        <end position="187"/>
    </location>
</feature>
<dbReference type="AlphaFoldDB" id="A0A9P5PPD9"/>
<gene>
    <name evidence="3" type="ORF">BDP27DRAFT_1549490</name>
</gene>
<comment type="caution">
    <text evidence="3">The sequence shown here is derived from an EMBL/GenBank/DDBJ whole genome shotgun (WGS) entry which is preliminary data.</text>
</comment>
<organism evidence="3 4">
    <name type="scientific">Rhodocollybia butyracea</name>
    <dbReference type="NCBI Taxonomy" id="206335"/>
    <lineage>
        <taxon>Eukaryota</taxon>
        <taxon>Fungi</taxon>
        <taxon>Dikarya</taxon>
        <taxon>Basidiomycota</taxon>
        <taxon>Agaricomycotina</taxon>
        <taxon>Agaricomycetes</taxon>
        <taxon>Agaricomycetidae</taxon>
        <taxon>Agaricales</taxon>
        <taxon>Marasmiineae</taxon>
        <taxon>Omphalotaceae</taxon>
        <taxon>Rhodocollybia</taxon>
    </lineage>
</organism>
<feature type="transmembrane region" description="Helical" evidence="1">
    <location>
        <begin position="96"/>
        <end position="116"/>
    </location>
</feature>
<evidence type="ECO:0000313" key="3">
    <source>
        <dbReference type="EMBL" id="KAF9065710.1"/>
    </source>
</evidence>
<keyword evidence="2" id="KW-0732">Signal</keyword>
<feature type="transmembrane region" description="Helical" evidence="1">
    <location>
        <begin position="128"/>
        <end position="147"/>
    </location>
</feature>
<dbReference type="Proteomes" id="UP000772434">
    <property type="component" value="Unassembled WGS sequence"/>
</dbReference>
<proteinExistence type="predicted"/>
<dbReference type="EMBL" id="JADNRY010000099">
    <property type="protein sequence ID" value="KAF9065710.1"/>
    <property type="molecule type" value="Genomic_DNA"/>
</dbReference>
<accession>A0A9P5PPD9</accession>
<evidence type="ECO:0000256" key="2">
    <source>
        <dbReference type="SAM" id="SignalP"/>
    </source>
</evidence>
<keyword evidence="4" id="KW-1185">Reference proteome</keyword>